<reference evidence="2" key="1">
    <citation type="submission" date="2021-07" db="EMBL/GenBank/DDBJ databases">
        <authorList>
            <person name="Branca A.L. A."/>
        </authorList>
    </citation>
    <scope>NUCLEOTIDE SEQUENCE</scope>
</reference>
<dbReference type="OrthoDB" id="5135333at2759"/>
<organism evidence="2 3">
    <name type="scientific">Penicillium salamii</name>
    <dbReference type="NCBI Taxonomy" id="1612424"/>
    <lineage>
        <taxon>Eukaryota</taxon>
        <taxon>Fungi</taxon>
        <taxon>Dikarya</taxon>
        <taxon>Ascomycota</taxon>
        <taxon>Pezizomycotina</taxon>
        <taxon>Eurotiomycetes</taxon>
        <taxon>Eurotiomycetidae</taxon>
        <taxon>Eurotiales</taxon>
        <taxon>Aspergillaceae</taxon>
        <taxon>Penicillium</taxon>
    </lineage>
</organism>
<gene>
    <name evidence="2" type="ORF">PSALAMII_LOCUS6071</name>
</gene>
<comment type="caution">
    <text evidence="2">The sequence shown here is derived from an EMBL/GenBank/DDBJ whole genome shotgun (WGS) entry which is preliminary data.</text>
</comment>
<dbReference type="Proteomes" id="UP001152646">
    <property type="component" value="Unassembled WGS sequence"/>
</dbReference>
<dbReference type="EMBL" id="CAJVPA010000187">
    <property type="protein sequence ID" value="CAG8381562.1"/>
    <property type="molecule type" value="Genomic_DNA"/>
</dbReference>
<protein>
    <recommendedName>
        <fullName evidence="1">Heterokaryon incompatibility domain-containing protein</fullName>
    </recommendedName>
</protein>
<dbReference type="AlphaFoldDB" id="A0A9W4JB27"/>
<sequence length="422" mass="47844">MKCIPQNGPERHRQIRTMNEIYSKAFITIIAASGNTAADGLPGVSTVPRVAQMETQVNGCTFLEIPPIFDSLWKSKWATRGWTYQEGLLSTRCLIFTDRGISYRCRDTYTEESLQQLTPYNTTVASKGPSIQQSLKFLFASTTTNFHELTQRIFVYTLRRLSYPDDSINAFLGILSDYERLMKLPVSSPISHLWGVPFKEDVLILGWYHFSPPKRRKSSFPSWSWSGWEGGALFDNHQGLRGRFLSSNPTYAPVSVDITETLADLYDYKSKFLYLTGPIVPLKFADMEQTQTIMNQLKQESDAPRLPNLDSRTSPHQIMLELSTGTFSIISSNMDTDVKAKDNTFGLLLFQPISPAFDLRGILVLREDNQFFSRIGYIGVENVKKSRLLDANGVSVSDNPRLACGGRLEFCHRAVRRRICLQ</sequence>
<accession>A0A9W4JB27</accession>
<dbReference type="InterPro" id="IPR010730">
    <property type="entry name" value="HET"/>
</dbReference>
<evidence type="ECO:0000313" key="2">
    <source>
        <dbReference type="EMBL" id="CAG8381562.1"/>
    </source>
</evidence>
<evidence type="ECO:0000313" key="3">
    <source>
        <dbReference type="Proteomes" id="UP001152646"/>
    </source>
</evidence>
<dbReference type="PANTHER" id="PTHR33112:SF1">
    <property type="entry name" value="HETEROKARYON INCOMPATIBILITY DOMAIN-CONTAINING PROTEIN"/>
    <property type="match status" value="1"/>
</dbReference>
<dbReference type="PANTHER" id="PTHR33112">
    <property type="entry name" value="DOMAIN PROTEIN, PUTATIVE-RELATED"/>
    <property type="match status" value="1"/>
</dbReference>
<proteinExistence type="predicted"/>
<name>A0A9W4JB27_9EURO</name>
<feature type="domain" description="Heterokaryon incompatibility" evidence="1">
    <location>
        <begin position="3"/>
        <end position="86"/>
    </location>
</feature>
<evidence type="ECO:0000259" key="1">
    <source>
        <dbReference type="Pfam" id="PF06985"/>
    </source>
</evidence>
<dbReference type="Pfam" id="PF06985">
    <property type="entry name" value="HET"/>
    <property type="match status" value="1"/>
</dbReference>